<evidence type="ECO:0000256" key="19">
    <source>
        <dbReference type="RuleBase" id="RU003927"/>
    </source>
</evidence>
<dbReference type="GO" id="GO:0000166">
    <property type="term" value="F:nucleotide binding"/>
    <property type="evidence" value="ECO:0007669"/>
    <property type="project" value="UniProtKB-UniRule"/>
</dbReference>
<dbReference type="GO" id="GO:0046872">
    <property type="term" value="F:metal ion binding"/>
    <property type="evidence" value="ECO:0007669"/>
    <property type="project" value="UniProtKB-UniRule"/>
</dbReference>
<dbReference type="InterPro" id="IPR005990">
    <property type="entry name" value="IMP_DH"/>
</dbReference>
<dbReference type="Pfam" id="PF00571">
    <property type="entry name" value="CBS"/>
    <property type="match status" value="2"/>
</dbReference>
<feature type="binding site" evidence="13 15">
    <location>
        <begin position="392"/>
        <end position="393"/>
    </location>
    <ligand>
        <name>IMP</name>
        <dbReference type="ChEBI" id="CHEBI:58053"/>
    </ligand>
</feature>
<keyword evidence="10 13" id="KW-0520">NAD</keyword>
<reference evidence="23" key="1">
    <citation type="submission" date="2023-01" db="EMBL/GenBank/DDBJ databases">
        <title>The diversity of Class Acidimicrobiia in South China Sea sediment environments and the proposal of Iamia marina sp. nov., a novel species of the genus Iamia.</title>
        <authorList>
            <person name="He Y."/>
            <person name="Tian X."/>
        </authorList>
    </citation>
    <scope>NUCLEOTIDE SEQUENCE</scope>
    <source>
        <strain evidence="23">DSM 19957</strain>
    </source>
</reference>
<dbReference type="PROSITE" id="PS51371">
    <property type="entry name" value="CBS"/>
    <property type="match status" value="2"/>
</dbReference>
<feature type="domain" description="CBS" evidence="22">
    <location>
        <begin position="124"/>
        <end position="183"/>
    </location>
</feature>
<dbReference type="NCBIfam" id="TIGR01302">
    <property type="entry name" value="IMP_dehydrog"/>
    <property type="match status" value="1"/>
</dbReference>
<keyword evidence="6 13" id="KW-0332">GMP biosynthesis</keyword>
<dbReference type="HAMAP" id="MF_01964">
    <property type="entry name" value="IMPDH"/>
    <property type="match status" value="1"/>
</dbReference>
<feature type="binding site" evidence="13 16">
    <location>
        <begin position="329"/>
        <end position="331"/>
    </location>
    <ligand>
        <name>NAD(+)</name>
        <dbReference type="ChEBI" id="CHEBI:57540"/>
    </ligand>
</feature>
<comment type="pathway">
    <text evidence="13 20">Purine metabolism; XMP biosynthesis via de novo pathway; XMP from IMP: step 1/1.</text>
</comment>
<dbReference type="InterPro" id="IPR046342">
    <property type="entry name" value="CBS_dom_sf"/>
</dbReference>
<evidence type="ECO:0000256" key="8">
    <source>
        <dbReference type="ARBA" id="ARBA00022958"/>
    </source>
</evidence>
<dbReference type="FunFam" id="3.20.20.70:FF:000003">
    <property type="entry name" value="GMP reductase"/>
    <property type="match status" value="1"/>
</dbReference>
<dbReference type="SMART" id="SM01240">
    <property type="entry name" value="IMPDH"/>
    <property type="match status" value="1"/>
</dbReference>
<evidence type="ECO:0000256" key="3">
    <source>
        <dbReference type="ARBA" id="ARBA00011881"/>
    </source>
</evidence>
<comment type="catalytic activity">
    <reaction evidence="12 13 20">
        <text>IMP + NAD(+) + H2O = XMP + NADH + H(+)</text>
        <dbReference type="Rhea" id="RHEA:11708"/>
        <dbReference type="ChEBI" id="CHEBI:15377"/>
        <dbReference type="ChEBI" id="CHEBI:15378"/>
        <dbReference type="ChEBI" id="CHEBI:57464"/>
        <dbReference type="ChEBI" id="CHEBI:57540"/>
        <dbReference type="ChEBI" id="CHEBI:57945"/>
        <dbReference type="ChEBI" id="CHEBI:58053"/>
        <dbReference type="EC" id="1.1.1.205"/>
    </reaction>
</comment>
<evidence type="ECO:0000313" key="24">
    <source>
        <dbReference type="Proteomes" id="UP001216390"/>
    </source>
</evidence>
<dbReference type="KEGG" id="ima:PO878_01645"/>
<evidence type="ECO:0000256" key="10">
    <source>
        <dbReference type="ARBA" id="ARBA00023027"/>
    </source>
</evidence>
<dbReference type="CDD" id="cd00381">
    <property type="entry name" value="IMPDH"/>
    <property type="match status" value="1"/>
</dbReference>
<evidence type="ECO:0000256" key="12">
    <source>
        <dbReference type="ARBA" id="ARBA00048028"/>
    </source>
</evidence>
<dbReference type="Gene3D" id="3.20.20.70">
    <property type="entry name" value="Aldolase class I"/>
    <property type="match status" value="1"/>
</dbReference>
<dbReference type="SUPFAM" id="SSF54631">
    <property type="entry name" value="CBS-domain pair"/>
    <property type="match status" value="1"/>
</dbReference>
<feature type="binding site" description="in other chain" evidence="13 17">
    <location>
        <position position="336"/>
    </location>
    <ligand>
        <name>K(+)</name>
        <dbReference type="ChEBI" id="CHEBI:29103"/>
        <note>ligand shared between two tetrameric partners</note>
    </ligand>
</feature>
<evidence type="ECO:0000256" key="5">
    <source>
        <dbReference type="ARBA" id="ARBA00022737"/>
    </source>
</evidence>
<sequence>MGDSEPATDERGPLGGRPTTFPDVPDVAGGHPPKFAKEGLTFDDVLLVPDASAVVPADVSTRTRLTPRIELAVPIVSAAMDTVTEGRLAIALARLGGLGVIHRNLSIDDQVAEVDKVKRSQSGMIVDPVTLPPEAPVTRALELMAHYRISGVPITDPDGRLVGLLTNRDLRFIDDTDGPIADVMRRPPLVTAPPGTTLEEAKDLLWQHRVEKLPVVDDDGRLCGLITVKDIKKRTQYPDSTHDERHRLRCGAAIGVGGDSLERAEALVEAGVDLLVVDTAHGHSLGVADVVKVVKDRHGDQVDIVAGNVATGAATEALLDAGADAVKVGIGPGSICTTRVVAGVGVPQVTAIYDCAVAAARRGATIIADGGLQSSGDVAKAIAAGADVVMVGSLLAGVDESPGEVVFHQGERFKEYRGMGSMGAMKARSYSKDRYFQGDVTEAEKLVPEGIEGRVAYKGPLANVVYQLVGGLRAAMGYCGTGTVPELKDRARFVRISGAGLRESHPHDVQITSNAPNYGTWG</sequence>
<feature type="binding site" description="in other chain" evidence="13 17">
    <location>
        <position position="333"/>
    </location>
    <ligand>
        <name>K(+)</name>
        <dbReference type="ChEBI" id="CHEBI:29103"/>
        <note>ligand shared between two tetrameric partners</note>
    </ligand>
</feature>
<comment type="function">
    <text evidence="13">Catalyzes the conversion of inosine 5'-phosphate (IMP) to xanthosine 5'-phosphate (XMP), the first committed and rate-limiting step in the de novo synthesis of guanine nucleotides, and therefore plays an important role in the regulation of cell growth.</text>
</comment>
<dbReference type="InterPro" id="IPR000644">
    <property type="entry name" value="CBS_dom"/>
</dbReference>
<dbReference type="EMBL" id="CP116942">
    <property type="protein sequence ID" value="WCO67421.1"/>
    <property type="molecule type" value="Genomic_DNA"/>
</dbReference>
<keyword evidence="24" id="KW-1185">Reference proteome</keyword>
<feature type="binding site" evidence="16">
    <location>
        <begin position="278"/>
        <end position="280"/>
    </location>
    <ligand>
        <name>NAD(+)</name>
        <dbReference type="ChEBI" id="CHEBI:57540"/>
    </ligand>
</feature>
<evidence type="ECO:0000256" key="1">
    <source>
        <dbReference type="ARBA" id="ARBA00001958"/>
    </source>
</evidence>
<feature type="active site" description="Thioimidate intermediate" evidence="13 14">
    <location>
        <position position="336"/>
    </location>
</feature>
<keyword evidence="5" id="KW-0677">Repeat</keyword>
<dbReference type="GO" id="GO:0003938">
    <property type="term" value="F:IMP dehydrogenase activity"/>
    <property type="evidence" value="ECO:0007669"/>
    <property type="project" value="UniProtKB-UniRule"/>
</dbReference>
<feature type="binding site" evidence="13 15">
    <location>
        <position position="449"/>
    </location>
    <ligand>
        <name>IMP</name>
        <dbReference type="ChEBI" id="CHEBI:58053"/>
    </ligand>
</feature>
<dbReference type="PROSITE" id="PS00487">
    <property type="entry name" value="IMP_DH_GMP_RED"/>
    <property type="match status" value="1"/>
</dbReference>
<evidence type="ECO:0000256" key="4">
    <source>
        <dbReference type="ARBA" id="ARBA00022723"/>
    </source>
</evidence>
<dbReference type="SUPFAM" id="SSF51412">
    <property type="entry name" value="Inosine monophosphate dehydrogenase (IMPDH)"/>
    <property type="match status" value="1"/>
</dbReference>
<dbReference type="InterPro" id="IPR001093">
    <property type="entry name" value="IMP_DH_GMPRt"/>
</dbReference>
<dbReference type="GO" id="GO:0006183">
    <property type="term" value="P:GTP biosynthetic process"/>
    <property type="evidence" value="ECO:0007669"/>
    <property type="project" value="TreeGrafter"/>
</dbReference>
<comment type="subunit">
    <text evidence="3 13">Homotetramer.</text>
</comment>
<keyword evidence="4 13" id="KW-0479">Metal-binding</keyword>
<keyword evidence="9 13" id="KW-0560">Oxidoreductase</keyword>
<feature type="binding site" evidence="13 15">
    <location>
        <position position="334"/>
    </location>
    <ligand>
        <name>IMP</name>
        <dbReference type="ChEBI" id="CHEBI:58053"/>
    </ligand>
</feature>
<dbReference type="RefSeq" id="WP_272736942.1">
    <property type="nucleotide sequence ID" value="NZ_CP116942.1"/>
</dbReference>
<keyword evidence="11 18" id="KW-0129">CBS domain</keyword>
<name>A0AAE9YGM2_9ACTN</name>
<feature type="binding site" evidence="13 15">
    <location>
        <begin position="369"/>
        <end position="371"/>
    </location>
    <ligand>
        <name>IMP</name>
        <dbReference type="ChEBI" id="CHEBI:58053"/>
    </ligand>
</feature>
<comment type="activity regulation">
    <text evidence="13">Mycophenolic acid (MPA) is a non-competitive inhibitor that prevents formation of the closed enzyme conformation by binding to the same site as the amobile flap. In contrast, mizoribine monophosphate (MZP) is a competitive inhibitor that induces the closed conformation. MPA is a potent inhibitor of mammalian IMPDHs but a poor inhibitor of the bacterial enzymes. MZP is a more potent inhibitor of bacterial IMPDH.</text>
</comment>
<dbReference type="Proteomes" id="UP001216390">
    <property type="component" value="Chromosome"/>
</dbReference>
<feature type="binding site" evidence="13">
    <location>
        <position position="503"/>
    </location>
    <ligand>
        <name>K(+)</name>
        <dbReference type="ChEBI" id="CHEBI:29103"/>
        <note>ligand shared between two tetrameric partners</note>
    </ligand>
</feature>
<keyword evidence="8 13" id="KW-0630">Potassium</keyword>
<dbReference type="EC" id="1.1.1.205" evidence="13 20"/>
<evidence type="ECO:0000256" key="21">
    <source>
        <dbReference type="SAM" id="MobiDB-lite"/>
    </source>
</evidence>
<evidence type="ECO:0000259" key="22">
    <source>
        <dbReference type="PROSITE" id="PS51371"/>
    </source>
</evidence>
<gene>
    <name evidence="13 23" type="primary">guaB</name>
    <name evidence="23" type="ORF">PO878_01645</name>
</gene>
<feature type="region of interest" description="Disordered" evidence="21">
    <location>
        <begin position="1"/>
        <end position="30"/>
    </location>
</feature>
<evidence type="ECO:0000256" key="11">
    <source>
        <dbReference type="ARBA" id="ARBA00023122"/>
    </source>
</evidence>
<comment type="cofactor">
    <cofactor evidence="1 13">
        <name>K(+)</name>
        <dbReference type="ChEBI" id="CHEBI:29103"/>
    </cofactor>
</comment>
<evidence type="ECO:0000256" key="7">
    <source>
        <dbReference type="ARBA" id="ARBA00022755"/>
    </source>
</evidence>
<feature type="binding site" evidence="13 15">
    <location>
        <begin position="416"/>
        <end position="420"/>
    </location>
    <ligand>
        <name>IMP</name>
        <dbReference type="ChEBI" id="CHEBI:58053"/>
    </ligand>
</feature>
<evidence type="ECO:0000256" key="9">
    <source>
        <dbReference type="ARBA" id="ARBA00023002"/>
    </source>
</evidence>
<evidence type="ECO:0000256" key="14">
    <source>
        <dbReference type="PIRSR" id="PIRSR000130-1"/>
    </source>
</evidence>
<dbReference type="InterPro" id="IPR015875">
    <property type="entry name" value="IMP_DH/GMP_Rdtase_CS"/>
</dbReference>
<evidence type="ECO:0000256" key="13">
    <source>
        <dbReference type="HAMAP-Rule" id="MF_01964"/>
    </source>
</evidence>
<dbReference type="Pfam" id="PF00478">
    <property type="entry name" value="IMPDH"/>
    <property type="match status" value="1"/>
</dbReference>
<dbReference type="GO" id="GO:0006177">
    <property type="term" value="P:GMP biosynthetic process"/>
    <property type="evidence" value="ECO:0007669"/>
    <property type="project" value="UniProtKB-UniRule"/>
</dbReference>
<dbReference type="PANTHER" id="PTHR11911:SF111">
    <property type="entry name" value="INOSINE-5'-MONOPHOSPHATE DEHYDROGENASE"/>
    <property type="match status" value="1"/>
</dbReference>
<feature type="binding site" evidence="13">
    <location>
        <position position="505"/>
    </location>
    <ligand>
        <name>K(+)</name>
        <dbReference type="ChEBI" id="CHEBI:29103"/>
        <note>ligand shared between two tetrameric partners</note>
    </ligand>
</feature>
<dbReference type="SMART" id="SM00116">
    <property type="entry name" value="CBS"/>
    <property type="match status" value="2"/>
</dbReference>
<proteinExistence type="inferred from homology"/>
<feature type="binding site" evidence="13">
    <location>
        <position position="278"/>
    </location>
    <ligand>
        <name>NAD(+)</name>
        <dbReference type="ChEBI" id="CHEBI:57540"/>
    </ligand>
</feature>
<dbReference type="PIRSF" id="PIRSF000130">
    <property type="entry name" value="IMPDH"/>
    <property type="match status" value="1"/>
</dbReference>
<feature type="binding site" description="in other chain" evidence="13 17">
    <location>
        <position position="331"/>
    </location>
    <ligand>
        <name>K(+)</name>
        <dbReference type="ChEBI" id="CHEBI:29103"/>
        <note>ligand shared between two tetrameric partners</note>
    </ligand>
</feature>
<evidence type="ECO:0000256" key="2">
    <source>
        <dbReference type="ARBA" id="ARBA00005502"/>
    </source>
</evidence>
<evidence type="ECO:0000256" key="6">
    <source>
        <dbReference type="ARBA" id="ARBA00022749"/>
    </source>
</evidence>
<feature type="domain" description="CBS" evidence="22">
    <location>
        <begin position="184"/>
        <end position="244"/>
    </location>
</feature>
<evidence type="ECO:0000313" key="23">
    <source>
        <dbReference type="EMBL" id="WCO67421.1"/>
    </source>
</evidence>
<accession>A0AAE9YGM2</accession>
<evidence type="ECO:0000256" key="20">
    <source>
        <dbReference type="RuleBase" id="RU003928"/>
    </source>
</evidence>
<comment type="similarity">
    <text evidence="2 13 19">Belongs to the IMPDH/GMPR family.</text>
</comment>
<dbReference type="CDD" id="cd04601">
    <property type="entry name" value="CBS_pair_IMPDH"/>
    <property type="match status" value="1"/>
</dbReference>
<dbReference type="InterPro" id="IPR013785">
    <property type="entry name" value="Aldolase_TIM"/>
</dbReference>
<evidence type="ECO:0000256" key="17">
    <source>
        <dbReference type="PIRSR" id="PIRSR000130-4"/>
    </source>
</evidence>
<comment type="caution">
    <text evidence="13">Lacks conserved residue(s) required for the propagation of feature annotation.</text>
</comment>
<feature type="active site" description="Proton acceptor" evidence="13 14">
    <location>
        <position position="434"/>
    </location>
</feature>
<evidence type="ECO:0000256" key="18">
    <source>
        <dbReference type="PROSITE-ProRule" id="PRU00703"/>
    </source>
</evidence>
<dbReference type="AlphaFoldDB" id="A0AAE9YGM2"/>
<evidence type="ECO:0000256" key="15">
    <source>
        <dbReference type="PIRSR" id="PIRSR000130-2"/>
    </source>
</evidence>
<keyword evidence="7 13" id="KW-0658">Purine biosynthesis</keyword>
<evidence type="ECO:0000256" key="16">
    <source>
        <dbReference type="PIRSR" id="PIRSR000130-3"/>
    </source>
</evidence>
<organism evidence="23 24">
    <name type="scientific">Iamia majanohamensis</name>
    <dbReference type="NCBI Taxonomy" id="467976"/>
    <lineage>
        <taxon>Bacteria</taxon>
        <taxon>Bacillati</taxon>
        <taxon>Actinomycetota</taxon>
        <taxon>Acidimicrobiia</taxon>
        <taxon>Acidimicrobiales</taxon>
        <taxon>Iamiaceae</taxon>
        <taxon>Iamia</taxon>
    </lineage>
</organism>
<dbReference type="PANTHER" id="PTHR11911">
    <property type="entry name" value="INOSINE-5-MONOPHOSPHATE DEHYDROGENASE RELATED"/>
    <property type="match status" value="1"/>
</dbReference>
<feature type="binding site" evidence="13">
    <location>
        <position position="504"/>
    </location>
    <ligand>
        <name>K(+)</name>
        <dbReference type="ChEBI" id="CHEBI:29103"/>
        <note>ligand shared between two tetrameric partners</note>
    </ligand>
</feature>
<protein>
    <recommendedName>
        <fullName evidence="13 20">Inosine-5'-monophosphate dehydrogenase</fullName>
        <shortName evidence="13">IMP dehydrogenase</shortName>
        <shortName evidence="13">IMPD</shortName>
        <shortName evidence="13">IMPDH</shortName>
        <ecNumber evidence="13 20">1.1.1.205</ecNumber>
    </recommendedName>
</protein>